<keyword evidence="5" id="KW-0808">Transferase</keyword>
<protein>
    <submittedName>
        <fullName evidence="5">23S rRNA m(1)G-748 methyltransferase</fullName>
    </submittedName>
</protein>
<keyword evidence="1" id="KW-0479">Metal-binding</keyword>
<dbReference type="PIRSF" id="PIRSF018249">
    <property type="entry name" value="MyrA_prd"/>
    <property type="match status" value="1"/>
</dbReference>
<feature type="binding site" evidence="1">
    <location>
        <position position="41"/>
    </location>
    <ligand>
        <name>Zn(2+)</name>
        <dbReference type="ChEBI" id="CHEBI:29105"/>
    </ligand>
</feature>
<evidence type="ECO:0000256" key="2">
    <source>
        <dbReference type="PIRSR" id="PIRSR018249-2"/>
    </source>
</evidence>
<sequence>MKKIEKAKMFINNHLHLFQCPVCKNQFIDIKGYQLTCSNRHSFDFSKKGTLHFLLKQSQNEYDKDMLQSRRLIAQEGLWYPVLEKVISVVNNKNGVHLDVGCGEGSHLHHLIQKGLGGTNIGFDISKDAIQLAAAEYTDAFWCVADLAQSPYASNAYDTIFNILSPSNYGEFDRILKSGGQVIKVVPAEKYLIEIRNFVGKNNTPYSNKEVLDKFYQHYPQADRISISYEHNLNFTMWKHLLNMTPLSWNINDSIKEKLILEPFKKITVEMEILIGTKE</sequence>
<dbReference type="Gene3D" id="3.40.50.150">
    <property type="entry name" value="Vaccinia Virus protein VP39"/>
    <property type="match status" value="1"/>
</dbReference>
<feature type="domain" description="Methyltransferase" evidence="3">
    <location>
        <begin position="92"/>
        <end position="182"/>
    </location>
</feature>
<evidence type="ECO:0000259" key="3">
    <source>
        <dbReference type="Pfam" id="PF13847"/>
    </source>
</evidence>
<name>A0A1I3V5M6_9LACT</name>
<dbReference type="Pfam" id="PF13847">
    <property type="entry name" value="Methyltransf_31"/>
    <property type="match status" value="1"/>
</dbReference>
<organism evidence="5 6">
    <name type="scientific">Marinilactibacillus piezotolerans</name>
    <dbReference type="NCBI Taxonomy" id="258723"/>
    <lineage>
        <taxon>Bacteria</taxon>
        <taxon>Bacillati</taxon>
        <taxon>Bacillota</taxon>
        <taxon>Bacilli</taxon>
        <taxon>Lactobacillales</taxon>
        <taxon>Carnobacteriaceae</taxon>
        <taxon>Marinilactibacillus</taxon>
    </lineage>
</organism>
<evidence type="ECO:0000313" key="5">
    <source>
        <dbReference type="EMBL" id="SFJ90223.1"/>
    </source>
</evidence>
<feature type="binding site" evidence="2">
    <location>
        <position position="191"/>
    </location>
    <ligand>
        <name>S-adenosyl-L-methionine</name>
        <dbReference type="ChEBI" id="CHEBI:59789"/>
    </ligand>
</feature>
<dbReference type="AlphaFoldDB" id="A0A1I3V5M6"/>
<feature type="binding site" evidence="2">
    <location>
        <begin position="104"/>
        <end position="105"/>
    </location>
    <ligand>
        <name>S-adenosyl-L-methionine</name>
        <dbReference type="ChEBI" id="CHEBI:59789"/>
    </ligand>
</feature>
<accession>A0A1I3V5M6</accession>
<keyword evidence="5" id="KW-0489">Methyltransferase</keyword>
<proteinExistence type="predicted"/>
<dbReference type="CDD" id="cd02440">
    <property type="entry name" value="AdoMet_MTases"/>
    <property type="match status" value="1"/>
</dbReference>
<dbReference type="RefSeq" id="WP_072694974.1">
    <property type="nucleotide sequence ID" value="NZ_FOSJ01000002.1"/>
</dbReference>
<dbReference type="SUPFAM" id="SSF53335">
    <property type="entry name" value="S-adenosyl-L-methionine-dependent methyltransferases"/>
    <property type="match status" value="1"/>
</dbReference>
<dbReference type="Proteomes" id="UP000199589">
    <property type="component" value="Unassembled WGS sequence"/>
</dbReference>
<gene>
    <name evidence="5" type="ORF">SAMN04488569_100237</name>
</gene>
<feature type="domain" description="23S rRNA (guanine(745)-N(1))-methyltransferase N-terminal" evidence="4">
    <location>
        <begin position="18"/>
        <end position="54"/>
    </location>
</feature>
<evidence type="ECO:0000259" key="4">
    <source>
        <dbReference type="Pfam" id="PF21302"/>
    </source>
</evidence>
<dbReference type="GO" id="GO:0008168">
    <property type="term" value="F:methyltransferase activity"/>
    <property type="evidence" value="ECO:0007669"/>
    <property type="project" value="UniProtKB-KW"/>
</dbReference>
<dbReference type="EMBL" id="FOSJ01000002">
    <property type="protein sequence ID" value="SFJ90223.1"/>
    <property type="molecule type" value="Genomic_DNA"/>
</dbReference>
<dbReference type="GO" id="GO:0032259">
    <property type="term" value="P:methylation"/>
    <property type="evidence" value="ECO:0007669"/>
    <property type="project" value="UniProtKB-KW"/>
</dbReference>
<feature type="binding site" evidence="1">
    <location>
        <position position="37"/>
    </location>
    <ligand>
        <name>Zn(2+)</name>
        <dbReference type="ChEBI" id="CHEBI:29105"/>
    </ligand>
</feature>
<reference evidence="6" key="1">
    <citation type="submission" date="2016-10" db="EMBL/GenBank/DDBJ databases">
        <authorList>
            <person name="Varghese N."/>
            <person name="Submissions S."/>
        </authorList>
    </citation>
    <scope>NUCLEOTIDE SEQUENCE [LARGE SCALE GENOMIC DNA]</scope>
    <source>
        <strain evidence="6">DSM 16108</strain>
    </source>
</reference>
<dbReference type="OrthoDB" id="5522265at2"/>
<dbReference type="InterPro" id="IPR048647">
    <property type="entry name" value="RlmA_N"/>
</dbReference>
<dbReference type="InterPro" id="IPR029063">
    <property type="entry name" value="SAM-dependent_MTases_sf"/>
</dbReference>
<dbReference type="InterPro" id="IPR025714">
    <property type="entry name" value="Methyltranfer_dom"/>
</dbReference>
<feature type="binding site" evidence="1">
    <location>
        <position position="23"/>
    </location>
    <ligand>
        <name>Zn(2+)</name>
        <dbReference type="ChEBI" id="CHEBI:29105"/>
    </ligand>
</feature>
<dbReference type="GO" id="GO:0046872">
    <property type="term" value="F:metal ion binding"/>
    <property type="evidence" value="ECO:0007669"/>
    <property type="project" value="UniProtKB-KW"/>
</dbReference>
<feature type="binding site" evidence="1">
    <location>
        <position position="20"/>
    </location>
    <ligand>
        <name>Zn(2+)</name>
        <dbReference type="ChEBI" id="CHEBI:29105"/>
    </ligand>
</feature>
<keyword evidence="1" id="KW-0862">Zinc</keyword>
<keyword evidence="6" id="KW-1185">Reference proteome</keyword>
<evidence type="ECO:0000256" key="1">
    <source>
        <dbReference type="PIRSR" id="PIRSR018249-1"/>
    </source>
</evidence>
<keyword evidence="2" id="KW-0949">S-adenosyl-L-methionine</keyword>
<dbReference type="Pfam" id="PF21302">
    <property type="entry name" value="Zn_ribbon_RlmA"/>
    <property type="match status" value="1"/>
</dbReference>
<dbReference type="InterPro" id="IPR016718">
    <property type="entry name" value="rRNA_m1G-MeTrfase_A_prd"/>
</dbReference>
<evidence type="ECO:0000313" key="6">
    <source>
        <dbReference type="Proteomes" id="UP000199589"/>
    </source>
</evidence>